<accession>A0A0D5A063</accession>
<keyword evidence="1" id="KW-0614">Plasmid</keyword>
<dbReference type="AlphaFoldDB" id="A0A0D5A063"/>
<evidence type="ECO:0000313" key="1">
    <source>
        <dbReference type="EMBL" id="AJW29932.1"/>
    </source>
</evidence>
<geneLocation type="plasmid" evidence="1">
    <name>pLM19O1</name>
</geneLocation>
<gene>
    <name evidence="2" type="ORF">pLM19O1_p62</name>
    <name evidence="1" type="ORF">pLM19O1_p71</name>
</gene>
<protein>
    <submittedName>
        <fullName evidence="1">Uncharacterized protein</fullName>
    </submittedName>
</protein>
<sequence>MRRNTSLSFHHAFPRSYAGRLRIGEAAGRSLFPCVPQVDADIMVWLHSPHDPIRPTYIYDRIRMPPTYVSGSVISIPPVKPCRRRRPFSPQMRVNRFVFLNLPILQPREPSRRNGFASIPFTCGLRHPAS</sequence>
<dbReference type="EMBL" id="KM659091">
    <property type="protein sequence ID" value="AJW29941.1"/>
    <property type="molecule type" value="Genomic_DNA"/>
</dbReference>
<name>A0A0D5A063_9HYPH</name>
<dbReference type="EMBL" id="KM659091">
    <property type="protein sequence ID" value="AJW29932.1"/>
    <property type="molecule type" value="Genomic_DNA"/>
</dbReference>
<evidence type="ECO:0000313" key="2">
    <source>
        <dbReference type="EMBL" id="AJW29941.1"/>
    </source>
</evidence>
<reference evidence="1" key="1">
    <citation type="submission" date="2014-09" db="EMBL/GenBank/DDBJ databases">
        <title>The mobilome of the heavy metals and metalloids hypertolerant bacteria from the Lubin copper mine (Poland).</title>
        <authorList>
            <person name="Dziewit L."/>
            <person name="Bartosik D."/>
        </authorList>
    </citation>
    <scope>NUCLEOTIDE SEQUENCE</scope>
    <source>
        <plasmid evidence="1">pLM19O1</plasmid>
    </source>
</reference>
<organism evidence="1">
    <name type="scientific">Ochrobactrum sp. LM19</name>
    <dbReference type="NCBI Taxonomy" id="1449781"/>
    <lineage>
        <taxon>Bacteria</taxon>
        <taxon>Pseudomonadati</taxon>
        <taxon>Pseudomonadota</taxon>
        <taxon>Alphaproteobacteria</taxon>
        <taxon>Hyphomicrobiales</taxon>
        <taxon>Brucellaceae</taxon>
        <taxon>Brucella/Ochrobactrum group</taxon>
        <taxon>Ochrobactrum</taxon>
    </lineage>
</organism>
<proteinExistence type="predicted"/>